<protein>
    <submittedName>
        <fullName evidence="1">Uncharacterized protein</fullName>
    </submittedName>
</protein>
<keyword evidence="2" id="KW-1185">Reference proteome</keyword>
<name>A0A0L0F9T8_9EUKA</name>
<gene>
    <name evidence="1" type="ORF">SARC_13960</name>
</gene>
<proteinExistence type="predicted"/>
<organism evidence="1 2">
    <name type="scientific">Sphaeroforma arctica JP610</name>
    <dbReference type="NCBI Taxonomy" id="667725"/>
    <lineage>
        <taxon>Eukaryota</taxon>
        <taxon>Ichthyosporea</taxon>
        <taxon>Ichthyophonida</taxon>
        <taxon>Sphaeroforma</taxon>
    </lineage>
</organism>
<reference evidence="1 2" key="1">
    <citation type="submission" date="2011-02" db="EMBL/GenBank/DDBJ databases">
        <title>The Genome Sequence of Sphaeroforma arctica JP610.</title>
        <authorList>
            <consortium name="The Broad Institute Genome Sequencing Platform"/>
            <person name="Russ C."/>
            <person name="Cuomo C."/>
            <person name="Young S.K."/>
            <person name="Zeng Q."/>
            <person name="Gargeya S."/>
            <person name="Alvarado L."/>
            <person name="Berlin A."/>
            <person name="Chapman S.B."/>
            <person name="Chen Z."/>
            <person name="Freedman E."/>
            <person name="Gellesch M."/>
            <person name="Goldberg J."/>
            <person name="Griggs A."/>
            <person name="Gujja S."/>
            <person name="Heilman E."/>
            <person name="Heiman D."/>
            <person name="Howarth C."/>
            <person name="Mehta T."/>
            <person name="Neiman D."/>
            <person name="Pearson M."/>
            <person name="Roberts A."/>
            <person name="Saif S."/>
            <person name="Shea T."/>
            <person name="Shenoy N."/>
            <person name="Sisk P."/>
            <person name="Stolte C."/>
            <person name="Sykes S."/>
            <person name="White J."/>
            <person name="Yandava C."/>
            <person name="Burger G."/>
            <person name="Gray M.W."/>
            <person name="Holland P.W.H."/>
            <person name="King N."/>
            <person name="Lang F.B.F."/>
            <person name="Roger A.J."/>
            <person name="Ruiz-Trillo I."/>
            <person name="Haas B."/>
            <person name="Nusbaum C."/>
            <person name="Birren B."/>
        </authorList>
    </citation>
    <scope>NUCLEOTIDE SEQUENCE [LARGE SCALE GENOMIC DNA]</scope>
    <source>
        <strain evidence="1 2">JP610</strain>
    </source>
</reference>
<sequence length="132" mass="15618">MPQNVKLNSLRSHIGLRAIHRNEFKEPQRKNYVASVQAHFMEIKQRLDNLVHAAEVDDADDYVLPRLMTCWRRLTSPLERQQCLRPKRWTRRRIWNSTNPSCVSCTRPAGCRSESWTSWPKASSTWLTMRLL</sequence>
<evidence type="ECO:0000313" key="1">
    <source>
        <dbReference type="EMBL" id="KNC73484.1"/>
    </source>
</evidence>
<feature type="non-terminal residue" evidence="1">
    <location>
        <position position="132"/>
    </location>
</feature>
<accession>A0A0L0F9T8</accession>
<dbReference type="Proteomes" id="UP000054560">
    <property type="component" value="Unassembled WGS sequence"/>
</dbReference>
<evidence type="ECO:0000313" key="2">
    <source>
        <dbReference type="Proteomes" id="UP000054560"/>
    </source>
</evidence>
<dbReference type="GeneID" id="25914464"/>
<dbReference type="AlphaFoldDB" id="A0A0L0F9T8"/>
<dbReference type="EMBL" id="KQ245561">
    <property type="protein sequence ID" value="KNC73484.1"/>
    <property type="molecule type" value="Genomic_DNA"/>
</dbReference>
<dbReference type="RefSeq" id="XP_014147386.1">
    <property type="nucleotide sequence ID" value="XM_014291911.1"/>
</dbReference>